<feature type="compositionally biased region" description="Basic and acidic residues" evidence="4">
    <location>
        <begin position="40"/>
        <end position="49"/>
    </location>
</feature>
<evidence type="ECO:0000313" key="7">
    <source>
        <dbReference type="EMBL" id="CAL1126046.1"/>
    </source>
</evidence>
<feature type="compositionally biased region" description="Basic and acidic residues" evidence="4">
    <location>
        <begin position="7"/>
        <end position="25"/>
    </location>
</feature>
<dbReference type="CDD" id="cd09272">
    <property type="entry name" value="RNase_HI_RT_Ty1"/>
    <property type="match status" value="1"/>
</dbReference>
<dbReference type="InterPro" id="IPR013128">
    <property type="entry name" value="Peptidase_C1A"/>
</dbReference>
<keyword evidence="9" id="KW-1185">Reference proteome</keyword>
<feature type="region of interest" description="Disordered" evidence="4">
    <location>
        <begin position="146"/>
        <end position="180"/>
    </location>
</feature>
<evidence type="ECO:0000313" key="9">
    <source>
        <dbReference type="Proteomes" id="UP001152797"/>
    </source>
</evidence>
<feature type="region of interest" description="Disordered" evidence="4">
    <location>
        <begin position="370"/>
        <end position="462"/>
    </location>
</feature>
<dbReference type="GO" id="GO:0006508">
    <property type="term" value="P:proteolysis"/>
    <property type="evidence" value="ECO:0007669"/>
    <property type="project" value="InterPro"/>
</dbReference>
<accession>A0A9P1BJD4</accession>
<evidence type="ECO:0000313" key="6">
    <source>
        <dbReference type="EMBL" id="CAI3972671.1"/>
    </source>
</evidence>
<dbReference type="Gene3D" id="3.90.70.10">
    <property type="entry name" value="Cysteine proteinases"/>
    <property type="match status" value="1"/>
</dbReference>
<dbReference type="PANTHER" id="PTHR12411">
    <property type="entry name" value="CYSTEINE PROTEASE FAMILY C1-RELATED"/>
    <property type="match status" value="1"/>
</dbReference>
<sequence>MSLSTLRRRENSRARELTPDGRAPGEDQAQGARAPGRGAGEGRRLEIGGADRRLEALLEEERTRAASVPVAGVRRLRLEDGRDQTRALDDGGREAAGRGAQGGPIGTLEDGARAMGLGQRQGGPMEALDPRASLDDRGERSLLQSTPARAQAGHRPEVGRSGGCESADGLRAGGQVGGRTDIAPRVLDPYGTPGSQGCHGTRSWSWKKTKLKKIKEVITRLLKSSIKNGWGMLEHAKMLSEPVGVQNLTMVEPLASRHQSDVARVAARLYSRYRALGVGVLRIHTDRETAFLSRHFQAWCQRIGVWQTLTGGDEGPSNGRIESEVHQVKRRVRLLLSGSGLDQKYWPGVARYAGEERLRKQLATFGVPVQPLLPIGSRPQGTHTGVSMVSRCKQPPDPTLPHVPPPKQHPDGDFLSLAAHGSEGEEPGGAEAEIEDQGEPPQLEEGEDGPQWPQGIFSDGEEEPVPALHTMRAGGENTNLSSTLKTLKTSGSAVFGTSGLHQCRGCGLQQLDEKACGFCGQASKVDRQRVCASRALCSLQYGDQLSQRLREEHWGWKNQLMEELRSVAVGEDEGGLHGYTLEFLEGQITTLEDELVELDRSENVARLKSLVANSQQGGQDQPNGPPFPFFTNLHRAIAAGEERAGPVETAFTGRIQKPLGHGCYPGDQRRRSETASQLCQLGESAGHVGADDKSSRKARIVICGNRIEKADGSQQSIEVEKSSPFSTYAGGADGTLLRCLTRKAAAEDWTVASLDVATAFLLAPRRAASQCLLIMKPPRILIEAGICDEGDLWRIENALYGLQSSPADWSSYRNNELHLVRTSEQNLWKILPTKEPINKEDVAQGYVALYVDDVMAVGNQGLVDSFLAKIQEAGWCPVTLSQRSYVKDVLGRYSNLSPKTTPLPALLDEEKEENIQVSDIRAAQTIVGELLWASCRTRPDLSFAVAWLGHQGLIALYGGSPVQWDSRLQPFAVLSTTESELVGYCDGMVLGEPVSTIVEILEENQVALSGDKVLYGDSLSGLKLLESPDGPWRTRHLRLRSHVLRERMQWGLWKGRHVPGSELAADFLTKSISAATPWEKFYKFMGLVDGASEKEEHLEGSGGALVASRNAVKAQAIEKGCLRKTELRPIQVDAKVDEPALAALDTAANGCPEGGPSSGSRPPLGGKGSYGSIPPGSSVLMRRELPTREMWNLPEVAKQACVQQLLGRIGFVSLPVNELNPLMMAIQEGPVVVSVDGEPWSNYESGVFDGCRRDATVNHAVLLVGYGHDSSVQKDYWLVRNSWGEWWGEKGFIRVQRHSSDKGEEGYCGTDYDPKQGVGCQGGPATLPVCGMCGILSDSVYPEGVSSM</sequence>
<evidence type="ECO:0000256" key="2">
    <source>
        <dbReference type="ARBA" id="ARBA00023145"/>
    </source>
</evidence>
<dbReference type="Pfam" id="PF07727">
    <property type="entry name" value="RVT_2"/>
    <property type="match status" value="1"/>
</dbReference>
<evidence type="ECO:0000256" key="4">
    <source>
        <dbReference type="SAM" id="MobiDB-lite"/>
    </source>
</evidence>
<dbReference type="GO" id="GO:0003676">
    <property type="term" value="F:nucleic acid binding"/>
    <property type="evidence" value="ECO:0007669"/>
    <property type="project" value="InterPro"/>
</dbReference>
<dbReference type="SUPFAM" id="SSF53098">
    <property type="entry name" value="Ribonuclease H-like"/>
    <property type="match status" value="1"/>
</dbReference>
<dbReference type="InterPro" id="IPR000668">
    <property type="entry name" value="Peptidase_C1A_C"/>
</dbReference>
<keyword evidence="3" id="KW-1015">Disulfide bond</keyword>
<gene>
    <name evidence="6" type="ORF">C1SCF055_LOCUS1234</name>
</gene>
<dbReference type="SUPFAM" id="SSF54001">
    <property type="entry name" value="Cysteine proteinases"/>
    <property type="match status" value="1"/>
</dbReference>
<dbReference type="Pfam" id="PF00112">
    <property type="entry name" value="Peptidase_C1"/>
    <property type="match status" value="1"/>
</dbReference>
<evidence type="ECO:0000256" key="3">
    <source>
        <dbReference type="ARBA" id="ARBA00023157"/>
    </source>
</evidence>
<dbReference type="OrthoDB" id="190265at2759"/>
<dbReference type="InterPro" id="IPR025660">
    <property type="entry name" value="Pept_his_AS"/>
</dbReference>
<protein>
    <submittedName>
        <fullName evidence="8">Vignain (Bean endopeptidase) (Cystein e proteinase) (Sulfhydryl-endopeptidase) (SH-EP) [Cleaved into: Vignain-1 Vignain-2]</fullName>
    </submittedName>
</protein>
<feature type="domain" description="Peptidase C1A papain C-terminal" evidence="5">
    <location>
        <begin position="1128"/>
        <end position="1318"/>
    </location>
</feature>
<feature type="compositionally biased region" description="Pro residues" evidence="4">
    <location>
        <begin position="395"/>
        <end position="407"/>
    </location>
</feature>
<feature type="compositionally biased region" description="Acidic residues" evidence="4">
    <location>
        <begin position="424"/>
        <end position="448"/>
    </location>
</feature>
<dbReference type="InterPro" id="IPR036397">
    <property type="entry name" value="RNaseH_sf"/>
</dbReference>
<dbReference type="PROSITE" id="PS00640">
    <property type="entry name" value="THIOL_PROTEASE_ASN"/>
    <property type="match status" value="1"/>
</dbReference>
<keyword evidence="2" id="KW-0865">Zymogen</keyword>
<comment type="similarity">
    <text evidence="1">Belongs to the peptidase C1 family.</text>
</comment>
<dbReference type="PROSITE" id="PS00639">
    <property type="entry name" value="THIOL_PROTEASE_HIS"/>
    <property type="match status" value="1"/>
</dbReference>
<evidence type="ECO:0000256" key="1">
    <source>
        <dbReference type="ARBA" id="ARBA00008455"/>
    </source>
</evidence>
<dbReference type="GO" id="GO:0008234">
    <property type="term" value="F:cysteine-type peptidase activity"/>
    <property type="evidence" value="ECO:0007669"/>
    <property type="project" value="InterPro"/>
</dbReference>
<proteinExistence type="inferred from homology"/>
<evidence type="ECO:0000313" key="8">
    <source>
        <dbReference type="EMBL" id="CAL4759983.1"/>
    </source>
</evidence>
<dbReference type="EMBL" id="CAMXCT010000026">
    <property type="protein sequence ID" value="CAI3972671.1"/>
    <property type="molecule type" value="Genomic_DNA"/>
</dbReference>
<organism evidence="6">
    <name type="scientific">Cladocopium goreaui</name>
    <dbReference type="NCBI Taxonomy" id="2562237"/>
    <lineage>
        <taxon>Eukaryota</taxon>
        <taxon>Sar</taxon>
        <taxon>Alveolata</taxon>
        <taxon>Dinophyceae</taxon>
        <taxon>Suessiales</taxon>
        <taxon>Symbiodiniaceae</taxon>
        <taxon>Cladocopium</taxon>
    </lineage>
</organism>
<dbReference type="InterPro" id="IPR025661">
    <property type="entry name" value="Pept_asp_AS"/>
</dbReference>
<feature type="region of interest" description="Disordered" evidence="4">
    <location>
        <begin position="82"/>
        <end position="127"/>
    </location>
</feature>
<evidence type="ECO:0000259" key="5">
    <source>
        <dbReference type="SMART" id="SM00645"/>
    </source>
</evidence>
<feature type="region of interest" description="Disordered" evidence="4">
    <location>
        <begin position="1146"/>
        <end position="1178"/>
    </location>
</feature>
<reference evidence="6" key="1">
    <citation type="submission" date="2022-10" db="EMBL/GenBank/DDBJ databases">
        <authorList>
            <person name="Chen Y."/>
            <person name="Dougan E. K."/>
            <person name="Chan C."/>
            <person name="Rhodes N."/>
            <person name="Thang M."/>
        </authorList>
    </citation>
    <scope>NUCLEOTIDE SEQUENCE</scope>
</reference>
<dbReference type="SMART" id="SM00645">
    <property type="entry name" value="Pept_C1"/>
    <property type="match status" value="1"/>
</dbReference>
<feature type="region of interest" description="Disordered" evidence="4">
    <location>
        <begin position="1"/>
        <end position="49"/>
    </location>
</feature>
<name>A0A9P1BJD4_9DINO</name>
<dbReference type="Gene3D" id="3.30.420.10">
    <property type="entry name" value="Ribonuclease H-like superfamily/Ribonuclease H"/>
    <property type="match status" value="1"/>
</dbReference>
<reference evidence="7" key="2">
    <citation type="submission" date="2024-04" db="EMBL/GenBank/DDBJ databases">
        <authorList>
            <person name="Chen Y."/>
            <person name="Shah S."/>
            <person name="Dougan E. K."/>
            <person name="Thang M."/>
            <person name="Chan C."/>
        </authorList>
    </citation>
    <scope>NUCLEOTIDE SEQUENCE [LARGE SCALE GENOMIC DNA]</scope>
</reference>
<dbReference type="EMBL" id="CAMXCT020000026">
    <property type="protein sequence ID" value="CAL1126046.1"/>
    <property type="molecule type" value="Genomic_DNA"/>
</dbReference>
<dbReference type="Proteomes" id="UP001152797">
    <property type="component" value="Unassembled WGS sequence"/>
</dbReference>
<dbReference type="InterPro" id="IPR013103">
    <property type="entry name" value="RVT_2"/>
</dbReference>
<feature type="compositionally biased region" description="Basic and acidic residues" evidence="4">
    <location>
        <begin position="82"/>
        <end position="96"/>
    </location>
</feature>
<dbReference type="InterPro" id="IPR012337">
    <property type="entry name" value="RNaseH-like_sf"/>
</dbReference>
<dbReference type="EMBL" id="CAMXCT030000026">
    <property type="protein sequence ID" value="CAL4759983.1"/>
    <property type="molecule type" value="Genomic_DNA"/>
</dbReference>
<dbReference type="InterPro" id="IPR038765">
    <property type="entry name" value="Papain-like_cys_pep_sf"/>
</dbReference>
<comment type="caution">
    <text evidence="6">The sequence shown here is derived from an EMBL/GenBank/DDBJ whole genome shotgun (WGS) entry which is preliminary data.</text>
</comment>